<proteinExistence type="predicted"/>
<keyword evidence="1" id="KW-0614">Plasmid</keyword>
<keyword evidence="2" id="KW-1185">Reference proteome</keyword>
<dbReference type="AlphaFoldDB" id="B8IXD7"/>
<evidence type="ECO:0000313" key="1">
    <source>
        <dbReference type="EMBL" id="ACL63178.1"/>
    </source>
</evidence>
<protein>
    <submittedName>
        <fullName evidence="1">Uncharacterized protein</fullName>
    </submittedName>
</protein>
<geneLocation type="plasmid" evidence="1 2">
    <name>pMNOD02</name>
</geneLocation>
<organism evidence="1 2">
    <name type="scientific">Methylobacterium nodulans (strain LMG 21967 / CNCM I-2342 / ORS 2060)</name>
    <dbReference type="NCBI Taxonomy" id="460265"/>
    <lineage>
        <taxon>Bacteria</taxon>
        <taxon>Pseudomonadati</taxon>
        <taxon>Pseudomonadota</taxon>
        <taxon>Alphaproteobacteria</taxon>
        <taxon>Hyphomicrobiales</taxon>
        <taxon>Methylobacteriaceae</taxon>
        <taxon>Methylobacterium</taxon>
    </lineage>
</organism>
<evidence type="ECO:0000313" key="2">
    <source>
        <dbReference type="Proteomes" id="UP000008207"/>
    </source>
</evidence>
<dbReference type="Proteomes" id="UP000008207">
    <property type="component" value="Plasmid pMNOD02"/>
</dbReference>
<dbReference type="KEGG" id="mno:Mnod_8204"/>
<name>B8IXD7_METNO</name>
<gene>
    <name evidence="1" type="ordered locus">Mnod_8204</name>
</gene>
<accession>B8IXD7</accession>
<dbReference type="EMBL" id="CP001351">
    <property type="protein sequence ID" value="ACL63178.1"/>
    <property type="molecule type" value="Genomic_DNA"/>
</dbReference>
<sequence>MRAFMIKHNAGSRRVLSFAGPVLTMTQDVTKLAKVKLEEARQRPIVAEESPTLPALSMPASTPTTALGGRQVASDRADDLARGDHLAVEQLLSRPVEFSRLMTPVRDRLFALPLQLGERRRLHGSLTSIMNARMFSDGATKLGPDTTGVVEVIKQDATVMAPDEPGPEKSVL</sequence>
<reference evidence="2" key="1">
    <citation type="submission" date="2009-01" db="EMBL/GenBank/DDBJ databases">
        <title>Complete sequence of plasmid 2 of Methylobacterium nodulans ORS 2060.</title>
        <authorList>
            <consortium name="US DOE Joint Genome Institute"/>
            <person name="Lucas S."/>
            <person name="Copeland A."/>
            <person name="Lapidus A."/>
            <person name="Glavina del Rio T."/>
            <person name="Dalin E."/>
            <person name="Tice H."/>
            <person name="Bruce D."/>
            <person name="Goodwin L."/>
            <person name="Pitluck S."/>
            <person name="Sims D."/>
            <person name="Brettin T."/>
            <person name="Detter J.C."/>
            <person name="Han C."/>
            <person name="Larimer F."/>
            <person name="Land M."/>
            <person name="Hauser L."/>
            <person name="Kyrpides N."/>
            <person name="Ivanova N."/>
            <person name="Marx C.J."/>
            <person name="Richardson P."/>
        </authorList>
    </citation>
    <scope>NUCLEOTIDE SEQUENCE [LARGE SCALE GENOMIC DNA]</scope>
    <source>
        <strain evidence="2">LMG 21967 / CNCM I-2342 / ORS 2060</strain>
        <plasmid evidence="2">Plasmid pMNOD02</plasmid>
    </source>
</reference>
<dbReference type="HOGENOM" id="CLU_1553482_0_0_5"/>